<evidence type="ECO:0000256" key="6">
    <source>
        <dbReference type="SAM" id="Phobius"/>
    </source>
</evidence>
<dbReference type="InterPro" id="IPR050206">
    <property type="entry name" value="FtsK/SpoIIIE/SftA"/>
</dbReference>
<feature type="domain" description="FHA" evidence="7">
    <location>
        <begin position="103"/>
        <end position="152"/>
    </location>
</feature>
<evidence type="ECO:0000256" key="5">
    <source>
        <dbReference type="SAM" id="MobiDB-lite"/>
    </source>
</evidence>
<dbReference type="RefSeq" id="WP_152273253.1">
    <property type="nucleotide sequence ID" value="NZ_VTFX01000006.1"/>
</dbReference>
<keyword evidence="10" id="KW-1185">Reference proteome</keyword>
<feature type="region of interest" description="Disordered" evidence="5">
    <location>
        <begin position="939"/>
        <end position="971"/>
    </location>
</feature>
<evidence type="ECO:0000259" key="8">
    <source>
        <dbReference type="PROSITE" id="PS50901"/>
    </source>
</evidence>
<evidence type="ECO:0000256" key="1">
    <source>
        <dbReference type="ARBA" id="ARBA00022553"/>
    </source>
</evidence>
<dbReference type="InterPro" id="IPR000253">
    <property type="entry name" value="FHA_dom"/>
</dbReference>
<evidence type="ECO:0000259" key="7">
    <source>
        <dbReference type="PROSITE" id="PS50006"/>
    </source>
</evidence>
<dbReference type="SUPFAM" id="SSF49879">
    <property type="entry name" value="SMAD/FHA domain"/>
    <property type="match status" value="1"/>
</dbReference>
<evidence type="ECO:0000313" key="9">
    <source>
        <dbReference type="EMBL" id="KAD3456064.1"/>
    </source>
</evidence>
<feature type="compositionally biased region" description="Low complexity" evidence="5">
    <location>
        <begin position="960"/>
        <end position="971"/>
    </location>
</feature>
<dbReference type="SMART" id="SM00382">
    <property type="entry name" value="AAA"/>
    <property type="match status" value="3"/>
</dbReference>
<dbReference type="Gene3D" id="3.40.50.300">
    <property type="entry name" value="P-loop containing nucleotide triphosphate hydrolases"/>
    <property type="match status" value="4"/>
</dbReference>
<keyword evidence="1" id="KW-0597">Phosphoprotein</keyword>
<dbReference type="InterPro" id="IPR003593">
    <property type="entry name" value="AAA+_ATPase"/>
</dbReference>
<gene>
    <name evidence="9" type="ORF">GD627_15320</name>
</gene>
<feature type="region of interest" description="Disordered" evidence="5">
    <location>
        <begin position="179"/>
        <end position="222"/>
    </location>
</feature>
<feature type="compositionally biased region" description="Basic and acidic residues" evidence="5">
    <location>
        <begin position="939"/>
        <end position="951"/>
    </location>
</feature>
<feature type="binding site" evidence="4">
    <location>
        <begin position="1015"/>
        <end position="1022"/>
    </location>
    <ligand>
        <name>ATP</name>
        <dbReference type="ChEBI" id="CHEBI:30616"/>
    </ligand>
</feature>
<keyword evidence="6" id="KW-0472">Membrane</keyword>
<dbReference type="InterPro" id="IPR027417">
    <property type="entry name" value="P-loop_NTPase"/>
</dbReference>
<keyword evidence="2 4" id="KW-0547">Nucleotide-binding</keyword>
<comment type="caution">
    <text evidence="9">The sequence shown here is derived from an EMBL/GenBank/DDBJ whole genome shotgun (WGS) entry which is preliminary data.</text>
</comment>
<name>A0A5N6MFP8_9MICC</name>
<dbReference type="GO" id="GO:0005524">
    <property type="term" value="F:ATP binding"/>
    <property type="evidence" value="ECO:0007669"/>
    <property type="project" value="UniProtKB-UniRule"/>
</dbReference>
<keyword evidence="6" id="KW-0812">Transmembrane</keyword>
<evidence type="ECO:0000256" key="3">
    <source>
        <dbReference type="ARBA" id="ARBA00022840"/>
    </source>
</evidence>
<dbReference type="CDD" id="cd01127">
    <property type="entry name" value="TrwB_TraG_TraD_VirD4"/>
    <property type="match status" value="1"/>
</dbReference>
<evidence type="ECO:0000313" key="10">
    <source>
        <dbReference type="Proteomes" id="UP000326852"/>
    </source>
</evidence>
<keyword evidence="6" id="KW-1133">Transmembrane helix</keyword>
<proteinExistence type="predicted"/>
<sequence>MRVLIDLDETRFECEVAHAAPATTLTDLVETAGGPRLAPDEAVFVDESEVRASTPVSELVLLEGSRISRAPWPAPKRLRGWSVTLAGGQRAGSVIEVPQGREMLIGRSPHADLTLPAESASWEHCRLRREEEGLRVVDCGSTNGTLVNGEKVGEEGILVKDTATITAGGTVLLLRNSLEETPSPAPGSLHNLTPAGTAPFNRPPRPGKAPEGESLVPPSRKEVPPANKFSYITVLAPLVMAGAMVLVLGSMRFAMFAMLSPVMAIGMWFEQKRRHDRGLKEEEERFNGAVEEFEEQIRAAAEAETARRHKMIPDPATVLRRPALPATSLWQRRAESDDFLALHAGTGDVPWKPEVDRNAAPRLDPKVKDSLAAARLLSAPVLVDLSNAGVVGMVGPREGALALARSLLAQAAVHVGPADLTIGVFCDAGRAEEWEWASWLPHTRQAGSSTGQRWMSAHRESSVSMLRALKDTVEDLPTPALLVVLDSEVLTEGRDAPARALLGMGRLEPGTYINPQQREARVAGIVIATSEEQLPASCTTIIRVGEDSAATLEQPEDLTRVEDIILGGLDQEEALRCAMRVAHFDDPELSVPGASLPSLVRLPGLLGYERPEPATIRQLWQTSTGISTPIGTGEDGDLSLDLVKDGPHGLVGGTTGSGKSEFLRSLVAGLAARNDPTRLNFILIDFKGGAAFKACERLPHTIGTISNLDEQLADRALLALEAEMERRQRVFAEAGEGIDNLNAYMATKPAEPMPRLLLVIDEFAMLAKDFPDVLKALVSVGAVGRTLGVHMILATQRPAGVVNDDILANTNLRVALRVQSREDSNNVIGVPAASAIGRAQMGRAFVKLGQDDITPVQTALVTGRALLGGGASVDVREIRQFGVPAPAAAPPRSEVSDDNDLDLLIEAVVEANREAGYPPPRQVWPEALGATVELEGFRADPEEAGDPKDAGDTDAEGAEPAEPATAEPATAARILPRVGGVRGSTVMVTLMDEPELQRQSAAGWDMSIGNLMLMGVAGSGTTTTLASLALALAKDTDPADLDLMVLDMGSRGLEPLSRLPHTVAYVGTGGGAKEQQARFLRHLHTELERRRAAPEGHRRAVVLLDGLASLRDEFQDYEGQQLLDLLYRAYADGPALGLSFAVSTTRAKAIPTAMNEVTLQRWLFRLADTYDYSSLGVRGKQIPAELPGRCVDPRTKLQMHVATPGIGLEAAVDRVRQSWAEAPAKTPAIRRLPGNVTMPELGVKPKLDAEPWLIPVGMREADFAPAYLEVYEGEHALIAGSARSGKSTLLLALAEALQGASTSQGPAQVWGICDRRSPLASAELDRVAVGADEIPALLASLRLERAPVFLLIDDAERIEDADQSITGLLTSGQPGLCVIAAGRSADLRSLYSHWTKALRKSRLGVLLQPDVDYDGDLLGGTLPRKAPVALTTGRGYLGVGGQFALIQSMSPEEESTAAST</sequence>
<dbReference type="GO" id="GO:0003677">
    <property type="term" value="F:DNA binding"/>
    <property type="evidence" value="ECO:0007669"/>
    <property type="project" value="InterPro"/>
</dbReference>
<keyword evidence="3 4" id="KW-0067">ATP-binding</keyword>
<feature type="domain" description="FtsK" evidence="8">
    <location>
        <begin position="635"/>
        <end position="825"/>
    </location>
</feature>
<dbReference type="PANTHER" id="PTHR22683">
    <property type="entry name" value="SPORULATION PROTEIN RELATED"/>
    <property type="match status" value="1"/>
</dbReference>
<evidence type="ECO:0000256" key="4">
    <source>
        <dbReference type="PROSITE-ProRule" id="PRU00289"/>
    </source>
</evidence>
<dbReference type="Pfam" id="PF00498">
    <property type="entry name" value="FHA"/>
    <property type="match status" value="1"/>
</dbReference>
<accession>A0A5N6MFP8</accession>
<dbReference type="Proteomes" id="UP000326852">
    <property type="component" value="Unassembled WGS sequence"/>
</dbReference>
<feature type="domain" description="FtsK" evidence="8">
    <location>
        <begin position="983"/>
        <end position="1173"/>
    </location>
</feature>
<dbReference type="PANTHER" id="PTHR22683:SF1">
    <property type="entry name" value="TYPE VII SECRETION SYSTEM PROTEIN ESSC"/>
    <property type="match status" value="1"/>
</dbReference>
<dbReference type="PROSITE" id="PS50901">
    <property type="entry name" value="FTSK"/>
    <property type="match status" value="2"/>
</dbReference>
<dbReference type="InterPro" id="IPR002543">
    <property type="entry name" value="FtsK_dom"/>
</dbReference>
<evidence type="ECO:0000256" key="2">
    <source>
        <dbReference type="ARBA" id="ARBA00022741"/>
    </source>
</evidence>
<dbReference type="InterPro" id="IPR008984">
    <property type="entry name" value="SMAD_FHA_dom_sf"/>
</dbReference>
<feature type="transmembrane region" description="Helical" evidence="6">
    <location>
        <begin position="229"/>
        <end position="248"/>
    </location>
</feature>
<dbReference type="EMBL" id="VTFX01000006">
    <property type="protein sequence ID" value="KAD3456064.1"/>
    <property type="molecule type" value="Genomic_DNA"/>
</dbReference>
<feature type="binding site" evidence="4">
    <location>
        <begin position="653"/>
        <end position="660"/>
    </location>
    <ligand>
        <name>ATP</name>
        <dbReference type="ChEBI" id="CHEBI:30616"/>
    </ligand>
</feature>
<dbReference type="SMART" id="SM00240">
    <property type="entry name" value="FHA"/>
    <property type="match status" value="1"/>
</dbReference>
<dbReference type="Gene3D" id="2.60.200.20">
    <property type="match status" value="1"/>
</dbReference>
<dbReference type="Pfam" id="PF01580">
    <property type="entry name" value="FtsK_SpoIIIE"/>
    <property type="match status" value="2"/>
</dbReference>
<dbReference type="CDD" id="cd00060">
    <property type="entry name" value="FHA"/>
    <property type="match status" value="1"/>
</dbReference>
<reference evidence="9 10" key="1">
    <citation type="submission" date="2019-08" db="EMBL/GenBank/DDBJ databases">
        <title>Arthrobacter sp. nov., isolated from plateau pika and Tibetan wild ass.</title>
        <authorList>
            <person name="Ge Y."/>
        </authorList>
    </citation>
    <scope>NUCLEOTIDE SEQUENCE [LARGE SCALE GENOMIC DNA]</scope>
    <source>
        <strain evidence="9 10">785</strain>
    </source>
</reference>
<organism evidence="9 10">
    <name type="scientific">Arthrobacter yangruifuii</name>
    <dbReference type="NCBI Taxonomy" id="2606616"/>
    <lineage>
        <taxon>Bacteria</taxon>
        <taxon>Bacillati</taxon>
        <taxon>Actinomycetota</taxon>
        <taxon>Actinomycetes</taxon>
        <taxon>Micrococcales</taxon>
        <taxon>Micrococcaceae</taxon>
        <taxon>Arthrobacter</taxon>
    </lineage>
</organism>
<dbReference type="SUPFAM" id="SSF52540">
    <property type="entry name" value="P-loop containing nucleoside triphosphate hydrolases"/>
    <property type="match status" value="3"/>
</dbReference>
<dbReference type="PROSITE" id="PS50006">
    <property type="entry name" value="FHA_DOMAIN"/>
    <property type="match status" value="1"/>
</dbReference>
<protein>
    <submittedName>
        <fullName evidence="9">FHA domain-containing protein</fullName>
    </submittedName>
</protein>